<evidence type="ECO:0000313" key="2">
    <source>
        <dbReference type="Proteomes" id="UP000187203"/>
    </source>
</evidence>
<evidence type="ECO:0000313" key="1">
    <source>
        <dbReference type="EMBL" id="OMO83649.1"/>
    </source>
</evidence>
<proteinExistence type="predicted"/>
<name>A0A1R3IM29_9ROSI</name>
<gene>
    <name evidence="1" type="ORF">COLO4_22394</name>
</gene>
<accession>A0A1R3IM29</accession>
<organism evidence="1 2">
    <name type="scientific">Corchorus olitorius</name>
    <dbReference type="NCBI Taxonomy" id="93759"/>
    <lineage>
        <taxon>Eukaryota</taxon>
        <taxon>Viridiplantae</taxon>
        <taxon>Streptophyta</taxon>
        <taxon>Embryophyta</taxon>
        <taxon>Tracheophyta</taxon>
        <taxon>Spermatophyta</taxon>
        <taxon>Magnoliopsida</taxon>
        <taxon>eudicotyledons</taxon>
        <taxon>Gunneridae</taxon>
        <taxon>Pentapetalae</taxon>
        <taxon>rosids</taxon>
        <taxon>malvids</taxon>
        <taxon>Malvales</taxon>
        <taxon>Malvaceae</taxon>
        <taxon>Grewioideae</taxon>
        <taxon>Apeibeae</taxon>
        <taxon>Corchorus</taxon>
    </lineage>
</organism>
<dbReference type="AlphaFoldDB" id="A0A1R3IM29"/>
<comment type="caution">
    <text evidence="1">The sequence shown here is derived from an EMBL/GenBank/DDBJ whole genome shotgun (WGS) entry which is preliminary data.</text>
</comment>
<dbReference type="Proteomes" id="UP000187203">
    <property type="component" value="Unassembled WGS sequence"/>
</dbReference>
<dbReference type="EMBL" id="AWUE01017959">
    <property type="protein sequence ID" value="OMO83649.1"/>
    <property type="molecule type" value="Genomic_DNA"/>
</dbReference>
<sequence>MPGVVIMGFHLLTKSVITLGNLSKKVVNFLPCAQHLLDPTSHLKYG</sequence>
<keyword evidence="2" id="KW-1185">Reference proteome</keyword>
<protein>
    <submittedName>
        <fullName evidence="1">Uncharacterized protein</fullName>
    </submittedName>
</protein>
<reference evidence="2" key="1">
    <citation type="submission" date="2013-09" db="EMBL/GenBank/DDBJ databases">
        <title>Corchorus olitorius genome sequencing.</title>
        <authorList>
            <person name="Alam M."/>
            <person name="Haque M.S."/>
            <person name="Islam M.S."/>
            <person name="Emdad E.M."/>
            <person name="Islam M.M."/>
            <person name="Ahmed B."/>
            <person name="Halim A."/>
            <person name="Hossen Q.M.M."/>
            <person name="Hossain M.Z."/>
            <person name="Ahmed R."/>
            <person name="Khan M.M."/>
            <person name="Islam R."/>
            <person name="Rashid M.M."/>
            <person name="Khan S.A."/>
            <person name="Rahman M.S."/>
            <person name="Alam M."/>
            <person name="Yahiya A.S."/>
            <person name="Khan M.S."/>
            <person name="Azam M.S."/>
            <person name="Haque T."/>
            <person name="Lashkar M.Z.H."/>
            <person name="Akhand A.I."/>
            <person name="Morshed G."/>
            <person name="Roy S."/>
            <person name="Uddin K.S."/>
            <person name="Rabeya T."/>
            <person name="Hossain A.S."/>
            <person name="Chowdhury A."/>
            <person name="Snigdha A.R."/>
            <person name="Mortoza M.S."/>
            <person name="Matin S.A."/>
            <person name="Hoque S.M.E."/>
            <person name="Islam M.K."/>
            <person name="Roy D.K."/>
            <person name="Haider R."/>
            <person name="Moosa M.M."/>
            <person name="Elias S.M."/>
            <person name="Hasan A.M."/>
            <person name="Jahan S."/>
            <person name="Shafiuddin M."/>
            <person name="Mahmood N."/>
            <person name="Shommy N.S."/>
        </authorList>
    </citation>
    <scope>NUCLEOTIDE SEQUENCE [LARGE SCALE GENOMIC DNA]</scope>
    <source>
        <strain evidence="2">cv. O-4</strain>
    </source>
</reference>